<organism evidence="2 3">
    <name type="scientific">Methanospirillum lacunae</name>
    <dbReference type="NCBI Taxonomy" id="668570"/>
    <lineage>
        <taxon>Archaea</taxon>
        <taxon>Methanobacteriati</taxon>
        <taxon>Methanobacteriota</taxon>
        <taxon>Stenosarchaea group</taxon>
        <taxon>Methanomicrobia</taxon>
        <taxon>Methanomicrobiales</taxon>
        <taxon>Methanospirillaceae</taxon>
        <taxon>Methanospirillum</taxon>
    </lineage>
</organism>
<evidence type="ECO:0000313" key="3">
    <source>
        <dbReference type="Proteomes" id="UP000245657"/>
    </source>
</evidence>
<evidence type="ECO:0000256" key="1">
    <source>
        <dbReference type="SAM" id="MobiDB-lite"/>
    </source>
</evidence>
<sequence length="66" mass="7837">MIFYQEQDNSEEDTEIKPTNHLISVSTRIIHYLSMQDTTKMMEPVTNQNYETKKPFFGDAHEGRNR</sequence>
<proteinExistence type="predicted"/>
<reference evidence="2 3" key="1">
    <citation type="submission" date="2018-05" db="EMBL/GenBank/DDBJ databases">
        <title>Draft genome of Methanospirillum lacunae Ki8-1.</title>
        <authorList>
            <person name="Dueholm M.S."/>
            <person name="Nielsen P.H."/>
            <person name="Bakmann L.F."/>
            <person name="Otzen D.E."/>
        </authorList>
    </citation>
    <scope>NUCLEOTIDE SEQUENCE [LARGE SCALE GENOMIC DNA]</scope>
    <source>
        <strain evidence="2 3">Ki8-1</strain>
    </source>
</reference>
<dbReference type="Proteomes" id="UP000245657">
    <property type="component" value="Unassembled WGS sequence"/>
</dbReference>
<accession>A0A2V2MNJ8</accession>
<name>A0A2V2MNJ8_9EURY</name>
<keyword evidence="3" id="KW-1185">Reference proteome</keyword>
<feature type="region of interest" description="Disordered" evidence="1">
    <location>
        <begin position="43"/>
        <end position="66"/>
    </location>
</feature>
<protein>
    <submittedName>
        <fullName evidence="2">Uncharacterized protein</fullName>
    </submittedName>
</protein>
<feature type="compositionally biased region" description="Basic and acidic residues" evidence="1">
    <location>
        <begin position="51"/>
        <end position="66"/>
    </location>
</feature>
<dbReference type="EMBL" id="QGMY01000018">
    <property type="protein sequence ID" value="PWR69814.1"/>
    <property type="molecule type" value="Genomic_DNA"/>
</dbReference>
<dbReference type="AlphaFoldDB" id="A0A2V2MNJ8"/>
<evidence type="ECO:0000313" key="2">
    <source>
        <dbReference type="EMBL" id="PWR69814.1"/>
    </source>
</evidence>
<gene>
    <name evidence="2" type="ORF">DK846_16695</name>
</gene>
<comment type="caution">
    <text evidence="2">The sequence shown here is derived from an EMBL/GenBank/DDBJ whole genome shotgun (WGS) entry which is preliminary data.</text>
</comment>